<keyword evidence="2" id="KW-1185">Reference proteome</keyword>
<evidence type="ECO:0008006" key="3">
    <source>
        <dbReference type="Google" id="ProtNLM"/>
    </source>
</evidence>
<organism evidence="1 2">
    <name type="scientific">Falsigemmobacter faecalis</name>
    <dbReference type="NCBI Taxonomy" id="2488730"/>
    <lineage>
        <taxon>Bacteria</taxon>
        <taxon>Pseudomonadati</taxon>
        <taxon>Pseudomonadota</taxon>
        <taxon>Alphaproteobacteria</taxon>
        <taxon>Rhodobacterales</taxon>
        <taxon>Paracoccaceae</taxon>
        <taxon>Falsigemmobacter</taxon>
    </lineage>
</organism>
<dbReference type="EMBL" id="RRAZ01000019">
    <property type="protein sequence ID" value="RRH73232.1"/>
    <property type="molecule type" value="Genomic_DNA"/>
</dbReference>
<name>A0A3P3DI18_9RHOB</name>
<dbReference type="Gene3D" id="2.60.40.1880">
    <property type="entry name" value="Invasion associated locus B (IalB) protein"/>
    <property type="match status" value="1"/>
</dbReference>
<proteinExistence type="predicted"/>
<dbReference type="InterPro" id="IPR010642">
    <property type="entry name" value="Invasion_prot_B"/>
</dbReference>
<dbReference type="InterPro" id="IPR038696">
    <property type="entry name" value="IalB_sf"/>
</dbReference>
<dbReference type="Pfam" id="PF06776">
    <property type="entry name" value="IalB"/>
    <property type="match status" value="1"/>
</dbReference>
<reference evidence="1 2" key="1">
    <citation type="submission" date="2018-11" db="EMBL/GenBank/DDBJ databases">
        <title>Gemmobacter sp. nov., YIM 102744-1 draft genome.</title>
        <authorList>
            <person name="Li G."/>
            <person name="Jiang Y."/>
        </authorList>
    </citation>
    <scope>NUCLEOTIDE SEQUENCE [LARGE SCALE GENOMIC DNA]</scope>
    <source>
        <strain evidence="1 2">YIM 102744-1</strain>
    </source>
</reference>
<dbReference type="AlphaFoldDB" id="A0A3P3DI18"/>
<comment type="caution">
    <text evidence="1">The sequence shown here is derived from an EMBL/GenBank/DDBJ whole genome shotgun (WGS) entry which is preliminary data.</text>
</comment>
<evidence type="ECO:0000313" key="2">
    <source>
        <dbReference type="Proteomes" id="UP000282125"/>
    </source>
</evidence>
<protein>
    <recommendedName>
        <fullName evidence="3">Invasion associated locus B family protein</fullName>
    </recommendedName>
</protein>
<accession>A0A3P3DI18</accession>
<sequence>MSEGLVILKFCSGQRTAVLAGILGLWPGAPAVADPPSLWARDCAAAGDGCVLSQSLFSPSQQPLAILRFQLRGDEAVMQALLPAGVHLASGTFYTLDGGTERRLQYLRCRDGLCEASRALTAQEWRALQRGKSLSLLFRPAAGEPPAELQVSLTGITAAAKGDQG</sequence>
<dbReference type="Proteomes" id="UP000282125">
    <property type="component" value="Unassembled WGS sequence"/>
</dbReference>
<evidence type="ECO:0000313" key="1">
    <source>
        <dbReference type="EMBL" id="RRH73232.1"/>
    </source>
</evidence>
<gene>
    <name evidence="1" type="ORF">EG244_13510</name>
</gene>